<sequence length="702" mass="80401">MKITNIEKGEDYNLKPDTQIQVERTNPFFNEYGEQTTPLELPSSERNRRILGFPDSFGRRVKMTATDVAIQDGEYFAQCRQVVLSAQYKGGISTSFYINDGSFYSRIQKVKLKDIFKGEFIPGVNTVEEGINFCRNLRNNSNEHYGIFPVLFTDDSGRKEGLNYKVLNGFGKEKALSYDYIDDDIDGFYQEVPSVTSFHPDMSGEGCDFYNAVQRTEYVNEVPITLAPGYYMSPFIRANYLLKRVFAYFGYELQENFFTRTEPFNKMVVVNNVMDVLVNGKIKVADLVPDVTCADFISVFRKKFCCEFTSDEGKRIADIIFLRDALNEAPNTDLTHCVTQEPTLSYKSENDYKRVTLSAQEKVDSEISDSYDDIDSLVKANPNAYFDPVDGAIYKTGWSGDFKVTVKIGEASQNYNTGETLEAKEIKVPELIPELRMLSYKPSSKEKDVTYDMGKFLYVGSYMSLNSKMVVATEPKENTSESANKQKTILAFSYLSDGRPAGTISAYDVNAPSHPRIFDYALHYNGPQGIFEKFYREYDLLLRNSLHNMKVKLLLSQSQKQNLSSYAKVVIRGVPFLFNKLKFTLGGKNEPVESELYTVSLMEPTITAPTINEQLKAMDVKYKWVGKEKQTSVSWEEYKAAEREHYKTFVTVYPPLPSAEYVGVQYGKQRSYTERITREGDWFRHGEYEYTRTEVWLECVPI</sequence>
<dbReference type="RefSeq" id="WP_036865490.1">
    <property type="nucleotide sequence ID" value="NZ_JRNS01000411.1"/>
</dbReference>
<dbReference type="Proteomes" id="UP000029578">
    <property type="component" value="Unassembled WGS sequence"/>
</dbReference>
<proteinExistence type="predicted"/>
<organism evidence="1 2">
    <name type="scientific">Prevotella melaninogenica DNF00666</name>
    <dbReference type="NCBI Taxonomy" id="1401073"/>
    <lineage>
        <taxon>Bacteria</taxon>
        <taxon>Pseudomonadati</taxon>
        <taxon>Bacteroidota</taxon>
        <taxon>Bacteroidia</taxon>
        <taxon>Bacteroidales</taxon>
        <taxon>Prevotellaceae</taxon>
        <taxon>Prevotella</taxon>
    </lineage>
</organism>
<dbReference type="AlphaFoldDB" id="A0A096AIE3"/>
<dbReference type="EMBL" id="JRNS01000411">
    <property type="protein sequence ID" value="KGF46306.1"/>
    <property type="molecule type" value="Genomic_DNA"/>
</dbReference>
<reference evidence="1 2" key="1">
    <citation type="submission" date="2014-07" db="EMBL/GenBank/DDBJ databases">
        <authorList>
            <person name="McCorrison J."/>
            <person name="Sanka R."/>
            <person name="Torralba M."/>
            <person name="Gillis M."/>
            <person name="Haft D.H."/>
            <person name="Methe B."/>
            <person name="Sutton G."/>
            <person name="Nelson K.E."/>
        </authorList>
    </citation>
    <scope>NUCLEOTIDE SEQUENCE [LARGE SCALE GENOMIC DNA]</scope>
    <source>
        <strain evidence="1 2">DNF00666</strain>
    </source>
</reference>
<name>A0A096AIE3_9BACT</name>
<comment type="caution">
    <text evidence="1">The sequence shown here is derived from an EMBL/GenBank/DDBJ whole genome shotgun (WGS) entry which is preliminary data.</text>
</comment>
<protein>
    <submittedName>
        <fullName evidence="1">Uncharacterized protein</fullName>
    </submittedName>
</protein>
<evidence type="ECO:0000313" key="2">
    <source>
        <dbReference type="Proteomes" id="UP000029578"/>
    </source>
</evidence>
<accession>A0A096AIE3</accession>
<evidence type="ECO:0000313" key="1">
    <source>
        <dbReference type="EMBL" id="KGF46306.1"/>
    </source>
</evidence>
<gene>
    <name evidence="1" type="ORF">HMPREF0661_08255</name>
</gene>